<feature type="compositionally biased region" description="Basic and acidic residues" evidence="6">
    <location>
        <begin position="422"/>
        <end position="442"/>
    </location>
</feature>
<dbReference type="PANTHER" id="PTHR14167:SF81">
    <property type="entry name" value="ENDOPHILIN-A"/>
    <property type="match status" value="1"/>
</dbReference>
<dbReference type="InterPro" id="IPR050384">
    <property type="entry name" value="Endophilin_SH3RF"/>
</dbReference>
<organism evidence="8 9">
    <name type="scientific">Microctonus aethiopoides</name>
    <dbReference type="NCBI Taxonomy" id="144406"/>
    <lineage>
        <taxon>Eukaryota</taxon>
        <taxon>Metazoa</taxon>
        <taxon>Ecdysozoa</taxon>
        <taxon>Arthropoda</taxon>
        <taxon>Hexapoda</taxon>
        <taxon>Insecta</taxon>
        <taxon>Pterygota</taxon>
        <taxon>Neoptera</taxon>
        <taxon>Endopterygota</taxon>
        <taxon>Hymenoptera</taxon>
        <taxon>Apocrita</taxon>
        <taxon>Ichneumonoidea</taxon>
        <taxon>Braconidae</taxon>
        <taxon>Euphorinae</taxon>
        <taxon>Microctonus</taxon>
    </lineage>
</organism>
<protein>
    <recommendedName>
        <fullName evidence="7">SH3 domain-containing protein</fullName>
    </recommendedName>
</protein>
<dbReference type="Pfam" id="PF14604">
    <property type="entry name" value="SH3_9"/>
    <property type="match status" value="1"/>
</dbReference>
<evidence type="ECO:0000256" key="6">
    <source>
        <dbReference type="SAM" id="MobiDB-lite"/>
    </source>
</evidence>
<reference evidence="8" key="2">
    <citation type="submission" date="2023-03" db="EMBL/GenBank/DDBJ databases">
        <authorList>
            <person name="Inwood S.N."/>
            <person name="Skelly J.G."/>
            <person name="Guhlin J."/>
            <person name="Harrop T.W.R."/>
            <person name="Goldson S.G."/>
            <person name="Dearden P.K."/>
        </authorList>
    </citation>
    <scope>NUCLEOTIDE SEQUENCE</scope>
    <source>
        <strain evidence="8">Irish</strain>
        <tissue evidence="8">Whole body</tissue>
    </source>
</reference>
<keyword evidence="4" id="KW-0472">Membrane</keyword>
<dbReference type="SMART" id="SM00326">
    <property type="entry name" value="SH3"/>
    <property type="match status" value="3"/>
</dbReference>
<evidence type="ECO:0000256" key="5">
    <source>
        <dbReference type="PROSITE-ProRule" id="PRU00192"/>
    </source>
</evidence>
<accession>A0AA39F066</accession>
<evidence type="ECO:0000313" key="8">
    <source>
        <dbReference type="EMBL" id="KAK0157588.1"/>
    </source>
</evidence>
<dbReference type="Pfam" id="PF07653">
    <property type="entry name" value="SH3_2"/>
    <property type="match status" value="1"/>
</dbReference>
<keyword evidence="9" id="KW-1185">Reference proteome</keyword>
<feature type="region of interest" description="Disordered" evidence="6">
    <location>
        <begin position="342"/>
        <end position="365"/>
    </location>
</feature>
<keyword evidence="3" id="KW-0175">Coiled coil</keyword>
<comment type="subcellular location">
    <subcellularLocation>
        <location evidence="1">Membrane</location>
        <topology evidence="1">Peripheral membrane protein</topology>
    </subcellularLocation>
</comment>
<dbReference type="InterPro" id="IPR001452">
    <property type="entry name" value="SH3_domain"/>
</dbReference>
<dbReference type="PRINTS" id="PR00499">
    <property type="entry name" value="P67PHOX"/>
</dbReference>
<feature type="region of interest" description="Disordered" evidence="6">
    <location>
        <begin position="422"/>
        <end position="483"/>
    </location>
</feature>
<sequence length="539" mass="61213">MDKKKMDAIVEYNYVAQETDELTIRKGDVIKDIRVMPGGWWEGTLRDKRGMFPDNFVKMIEGCSIGPNVIGELKNEAEGSNNTMKKEGNALKNGANGRKWCKVLYSYEPCNEDELSLVPDDLVEFISEVEEGWWSGRLHGHVGVFPSNFVSPPVPEEIERPQINKDRNVTEEYCRVLFPYTAANEDELTLVEGDLVKILSQDAPDKGWWKGALRGKVGLFPDNFVKIIDFKDPFQHEQEMWQETNQAVAKISGAKPSSSLHTGKRGEKAHARKSLELNATSFLNSEKKNVNHSINSTSLERMMGKSEVKIMNNPETLATADEELDGVEREEDTPLLHLTASRAKAPRRRLPSSHHVRNHGGNMTTVDTIETQSPILLEETVTNGTIDTVDQSRDEEVERLTCKTRRKVPWIEELKLNQMEKKKIQPDDKYDRPEVHKKERNYGRTSVGSELGTELWQDNGINKSKDKEGDTNRTDLSHISTNRISPSATSSITPAYVPYRLYCQLLERVNSLEEKQTELQRIVAQLYEQLNSSAITNKL</sequence>
<name>A0AA39F066_9HYME</name>
<dbReference type="CDD" id="cd11875">
    <property type="entry name" value="SH3_CD2AP-like_3"/>
    <property type="match status" value="1"/>
</dbReference>
<comment type="caution">
    <text evidence="8">The sequence shown here is derived from an EMBL/GenBank/DDBJ whole genome shotgun (WGS) entry which is preliminary data.</text>
</comment>
<dbReference type="SUPFAM" id="SSF50044">
    <property type="entry name" value="SH3-domain"/>
    <property type="match status" value="3"/>
</dbReference>
<feature type="domain" description="SH3" evidence="7">
    <location>
        <begin position="169"/>
        <end position="230"/>
    </location>
</feature>
<feature type="compositionally biased region" description="Basic residues" evidence="6">
    <location>
        <begin position="344"/>
        <end position="358"/>
    </location>
</feature>
<dbReference type="Proteomes" id="UP001168990">
    <property type="component" value="Unassembled WGS sequence"/>
</dbReference>
<dbReference type="Gene3D" id="2.30.30.40">
    <property type="entry name" value="SH3 Domains"/>
    <property type="match status" value="3"/>
</dbReference>
<feature type="compositionally biased region" description="Basic and acidic residues" evidence="6">
    <location>
        <begin position="463"/>
        <end position="476"/>
    </location>
</feature>
<feature type="domain" description="SH3" evidence="7">
    <location>
        <begin position="3"/>
        <end position="62"/>
    </location>
</feature>
<evidence type="ECO:0000256" key="2">
    <source>
        <dbReference type="ARBA" id="ARBA00022443"/>
    </source>
</evidence>
<dbReference type="AlphaFoldDB" id="A0AA39F066"/>
<proteinExistence type="predicted"/>
<evidence type="ECO:0000259" key="7">
    <source>
        <dbReference type="PROSITE" id="PS50002"/>
    </source>
</evidence>
<dbReference type="PROSITE" id="PS50002">
    <property type="entry name" value="SH3"/>
    <property type="match status" value="3"/>
</dbReference>
<keyword evidence="2 5" id="KW-0728">SH3 domain</keyword>
<dbReference type="EMBL" id="JAQQBS010001425">
    <property type="protein sequence ID" value="KAK0157588.1"/>
    <property type="molecule type" value="Genomic_DNA"/>
</dbReference>
<evidence type="ECO:0000313" key="9">
    <source>
        <dbReference type="Proteomes" id="UP001168990"/>
    </source>
</evidence>
<dbReference type="CDD" id="cd11873">
    <property type="entry name" value="SH3_CD2AP-like_1"/>
    <property type="match status" value="1"/>
</dbReference>
<dbReference type="PRINTS" id="PR00452">
    <property type="entry name" value="SH3DOMAIN"/>
</dbReference>
<evidence type="ECO:0000256" key="3">
    <source>
        <dbReference type="ARBA" id="ARBA00023054"/>
    </source>
</evidence>
<dbReference type="FunFam" id="2.30.30.40:FF:000072">
    <property type="entry name" value="Unconventional Myosin IB"/>
    <property type="match status" value="1"/>
</dbReference>
<feature type="domain" description="SH3" evidence="7">
    <location>
        <begin position="96"/>
        <end position="155"/>
    </location>
</feature>
<evidence type="ECO:0000256" key="4">
    <source>
        <dbReference type="ARBA" id="ARBA00023136"/>
    </source>
</evidence>
<dbReference type="InterPro" id="IPR036028">
    <property type="entry name" value="SH3-like_dom_sf"/>
</dbReference>
<dbReference type="GO" id="GO:0016192">
    <property type="term" value="P:vesicle-mediated transport"/>
    <property type="evidence" value="ECO:0007669"/>
    <property type="project" value="UniProtKB-ARBA"/>
</dbReference>
<evidence type="ECO:0000256" key="1">
    <source>
        <dbReference type="ARBA" id="ARBA00004170"/>
    </source>
</evidence>
<reference evidence="8" key="1">
    <citation type="journal article" date="2023" name="bioRxiv">
        <title>Scaffold-level genome assemblies of two parasitoid biocontrol wasps reveal the parthenogenesis mechanism and an associated novel virus.</title>
        <authorList>
            <person name="Inwood S."/>
            <person name="Skelly J."/>
            <person name="Guhlin J."/>
            <person name="Harrop T."/>
            <person name="Goldson S."/>
            <person name="Dearden P."/>
        </authorList>
    </citation>
    <scope>NUCLEOTIDE SEQUENCE</scope>
    <source>
        <strain evidence="8">Irish</strain>
        <tissue evidence="8">Whole body</tissue>
    </source>
</reference>
<dbReference type="Pfam" id="PF00018">
    <property type="entry name" value="SH3_1"/>
    <property type="match status" value="1"/>
</dbReference>
<dbReference type="PANTHER" id="PTHR14167">
    <property type="entry name" value="SH3 DOMAIN-CONTAINING"/>
    <property type="match status" value="1"/>
</dbReference>
<gene>
    <name evidence="8" type="ORF">PV328_011313</name>
</gene>